<gene>
    <name evidence="1" type="ORF">PNV70_14870</name>
</gene>
<dbReference type="Proteomes" id="UP001211421">
    <property type="component" value="Unassembled WGS sequence"/>
</dbReference>
<accession>A0AAW6E5P0</accession>
<comment type="caution">
    <text evidence="1">The sequence shown here is derived from an EMBL/GenBank/DDBJ whole genome shotgun (WGS) entry which is preliminary data.</text>
</comment>
<protein>
    <submittedName>
        <fullName evidence="1">Uncharacterized protein</fullName>
    </submittedName>
</protein>
<evidence type="ECO:0000313" key="2">
    <source>
        <dbReference type="Proteomes" id="UP001211421"/>
    </source>
</evidence>
<name>A0AAW6E5P0_9FIRM</name>
<organism evidence="1 2">
    <name type="scientific">Ruminococcus bicirculans</name>
    <name type="common">ex Wegman et al. 2014</name>
    <dbReference type="NCBI Taxonomy" id="1160721"/>
    <lineage>
        <taxon>Bacteria</taxon>
        <taxon>Bacillati</taxon>
        <taxon>Bacillota</taxon>
        <taxon>Clostridia</taxon>
        <taxon>Eubacteriales</taxon>
        <taxon>Oscillospiraceae</taxon>
        <taxon>Ruminococcus</taxon>
    </lineage>
</organism>
<sequence length="68" mass="7849">MQIIKNEKSGIAQIWLSNAEQQNERVMNLVECKIKELSGEKFKVAVFRSGSKDLYECTENLLHHNITL</sequence>
<evidence type="ECO:0000313" key="1">
    <source>
        <dbReference type="EMBL" id="MDB8743341.1"/>
    </source>
</evidence>
<reference evidence="1" key="1">
    <citation type="submission" date="2023-01" db="EMBL/GenBank/DDBJ databases">
        <title>Human gut microbiome strain richness.</title>
        <authorList>
            <person name="Chen-Liaw A."/>
        </authorList>
    </citation>
    <scope>NUCLEOTIDE SEQUENCE</scope>
    <source>
        <strain evidence="1">D59st1_B8_D59t2_181005</strain>
    </source>
</reference>
<dbReference type="AlphaFoldDB" id="A0AAW6E5P0"/>
<dbReference type="RefSeq" id="WP_117956589.1">
    <property type="nucleotide sequence ID" value="NZ_DAWBUL010000121.1"/>
</dbReference>
<dbReference type="EMBL" id="JAQMLS010000019">
    <property type="protein sequence ID" value="MDB8743341.1"/>
    <property type="molecule type" value="Genomic_DNA"/>
</dbReference>
<proteinExistence type="predicted"/>